<dbReference type="Proteomes" id="UP001225300">
    <property type="component" value="Segment"/>
</dbReference>
<name>A0AAF0DNN0_9CAUD</name>
<sequence>MEPVERIKRLTQYLPKGDIALAHTFIDSRDFESLQELVDSAIVKTKRNISSNNPKEEYLSLDVDEMEKLKTEVDDYVDQLQLPEQDDEFDNYEEEYC</sequence>
<organism evidence="1 2">
    <name type="scientific">Kolpuevirus sp. 'frurule'</name>
    <dbReference type="NCBI Taxonomy" id="3028514"/>
    <lineage>
        <taxon>Viruses</taxon>
        <taxon>Duplodnaviria</taxon>
        <taxon>Heunggongvirae</taxon>
        <taxon>Uroviricota</taxon>
        <taxon>Caudoviricetes</taxon>
        <taxon>Crassvirales</taxon>
        <taxon>Steigviridae</taxon>
        <taxon>Asinivirinae</taxon>
        <taxon>Kolpuevirus</taxon>
    </lineage>
</organism>
<keyword evidence="2" id="KW-1185">Reference proteome</keyword>
<evidence type="ECO:0000313" key="2">
    <source>
        <dbReference type="Proteomes" id="UP001225300"/>
    </source>
</evidence>
<accession>A0AAF0DNN0</accession>
<dbReference type="EMBL" id="OQ198718">
    <property type="protein sequence ID" value="WEY17568.1"/>
    <property type="molecule type" value="Genomic_DNA"/>
</dbReference>
<evidence type="ECO:0000313" key="1">
    <source>
        <dbReference type="EMBL" id="WEY17568.1"/>
    </source>
</evidence>
<reference evidence="1" key="1">
    <citation type="journal article" date="2023" name="bioRxiv">
        <title>Novel crAssphage isolates exhibit conserved gene order and purifying selection of the host specificity protein.</title>
        <authorList>
            <person name="Papudeshi B."/>
            <person name="Vega A.A."/>
            <person name="Souza C."/>
            <person name="Giles S.K."/>
            <person name="Mallawaarachchi V."/>
            <person name="Roach M.J."/>
            <person name="An M."/>
            <person name="Jacobson N."/>
            <person name="McNair K."/>
            <person name="Mora M.F."/>
            <person name="Pastrana K."/>
            <person name="Leigh C."/>
            <person name="Cram C."/>
            <person name="Plewa W.S."/>
            <person name="Grigson S.R."/>
            <person name="Bouras G."/>
            <person name="Decewicz P."/>
            <person name="Luque A."/>
            <person name="Droit L."/>
            <person name="Handley S.A."/>
            <person name="Segall A.M."/>
            <person name="Dinsdale E.A."/>
            <person name="Edwards R.A."/>
        </authorList>
    </citation>
    <scope>NUCLEOTIDE SEQUENCE</scope>
    <source>
        <strain evidence="1">Bc03</strain>
    </source>
</reference>
<proteinExistence type="predicted"/>
<protein>
    <submittedName>
        <fullName evidence="1">Uncharacterized protein</fullName>
    </submittedName>
</protein>